<dbReference type="PANTHER" id="PTHR34584:SF1">
    <property type="entry name" value="NA(+)_H(+) ANTIPORTER SUBUNIT E1"/>
    <property type="match status" value="1"/>
</dbReference>
<feature type="transmembrane region" description="Helical" evidence="7">
    <location>
        <begin position="21"/>
        <end position="52"/>
    </location>
</feature>
<dbReference type="NCBIfam" id="NF006521">
    <property type="entry name" value="PRK08965.1-5"/>
    <property type="match status" value="1"/>
</dbReference>
<dbReference type="Pfam" id="PF01899">
    <property type="entry name" value="MNHE"/>
    <property type="match status" value="1"/>
</dbReference>
<evidence type="ECO:0000256" key="3">
    <source>
        <dbReference type="ARBA" id="ARBA00022475"/>
    </source>
</evidence>
<protein>
    <submittedName>
        <fullName evidence="8">Na+/H+ antiporter subunit E</fullName>
    </submittedName>
</protein>
<keyword evidence="4 7" id="KW-0812">Transmembrane</keyword>
<keyword evidence="3" id="KW-1003">Cell membrane</keyword>
<dbReference type="PANTHER" id="PTHR34584">
    <property type="entry name" value="NA(+)/H(+) ANTIPORTER SUBUNIT E1"/>
    <property type="match status" value="1"/>
</dbReference>
<comment type="caution">
    <text evidence="8">The sequence shown here is derived from an EMBL/GenBank/DDBJ whole genome shotgun (WGS) entry which is preliminary data.</text>
</comment>
<reference evidence="8 9" key="1">
    <citation type="submission" date="2019-01" db="EMBL/GenBank/DDBJ databases">
        <title>Lactibacter flavus gen. nov., sp. nov., a novel bacterium of the family Propionibacteriaceae isolated from raw milk and dairy products.</title>
        <authorList>
            <person name="Huptas C."/>
            <person name="Wenning M."/>
            <person name="Breitenwieser F."/>
            <person name="Doll E."/>
            <person name="Von Neubeck M."/>
            <person name="Busse H.-J."/>
            <person name="Scherer S."/>
        </authorList>
    </citation>
    <scope>NUCLEOTIDE SEQUENCE [LARGE SCALE GENOMIC DNA]</scope>
    <source>
        <strain evidence="8 9">KCTC 33808</strain>
    </source>
</reference>
<evidence type="ECO:0000313" key="8">
    <source>
        <dbReference type="EMBL" id="TBT84244.1"/>
    </source>
</evidence>
<comment type="similarity">
    <text evidence="2">Belongs to the CPA3 antiporters (TC 2.A.63) subunit E family.</text>
</comment>
<name>A0A4Q9KCS6_9ACTN</name>
<keyword evidence="9" id="KW-1185">Reference proteome</keyword>
<dbReference type="Proteomes" id="UP000292373">
    <property type="component" value="Unassembled WGS sequence"/>
</dbReference>
<gene>
    <name evidence="8" type="ORF">ET989_08805</name>
</gene>
<evidence type="ECO:0000256" key="5">
    <source>
        <dbReference type="ARBA" id="ARBA00022989"/>
    </source>
</evidence>
<evidence type="ECO:0000256" key="7">
    <source>
        <dbReference type="SAM" id="Phobius"/>
    </source>
</evidence>
<dbReference type="EMBL" id="SDMQ01000008">
    <property type="protein sequence ID" value="TBT84244.1"/>
    <property type="molecule type" value="Genomic_DNA"/>
</dbReference>
<sequence>MTEPEPVRARRFRWQPRQIAVLALVWLVLVGEVNLVTVVGGIALGVLVTVVFPLPPIGWPGRPRVWGTLRLLFHLVKDLAVASVRLAIFAFGRSIPTPGIVRIDLRSDVDLYQVNTAELVSVVPGTIVVDARRRSRTLYLHVFDLPDTDLRDQVVHDTLALESRVVHALGSRAEMDALDHPQDRDDPEFKEVT</sequence>
<evidence type="ECO:0000256" key="4">
    <source>
        <dbReference type="ARBA" id="ARBA00022692"/>
    </source>
</evidence>
<evidence type="ECO:0000313" key="9">
    <source>
        <dbReference type="Proteomes" id="UP000292373"/>
    </source>
</evidence>
<accession>A0A4Q9KCS6</accession>
<dbReference type="AlphaFoldDB" id="A0A4Q9KCS6"/>
<keyword evidence="5 7" id="KW-1133">Transmembrane helix</keyword>
<dbReference type="OrthoDB" id="3556991at2"/>
<dbReference type="InterPro" id="IPR002758">
    <property type="entry name" value="Cation_antiport_E"/>
</dbReference>
<dbReference type="RefSeq" id="WP_131168173.1">
    <property type="nucleotide sequence ID" value="NZ_SDMQ01000008.1"/>
</dbReference>
<keyword evidence="6 7" id="KW-0472">Membrane</keyword>
<evidence type="ECO:0000256" key="2">
    <source>
        <dbReference type="ARBA" id="ARBA00006228"/>
    </source>
</evidence>
<dbReference type="GO" id="GO:0008324">
    <property type="term" value="F:monoatomic cation transmembrane transporter activity"/>
    <property type="evidence" value="ECO:0007669"/>
    <property type="project" value="InterPro"/>
</dbReference>
<organism evidence="8 9">
    <name type="scientific">Propioniciclava sinopodophylli</name>
    <dbReference type="NCBI Taxonomy" id="1837344"/>
    <lineage>
        <taxon>Bacteria</taxon>
        <taxon>Bacillati</taxon>
        <taxon>Actinomycetota</taxon>
        <taxon>Actinomycetes</taxon>
        <taxon>Propionibacteriales</taxon>
        <taxon>Propionibacteriaceae</taxon>
        <taxon>Propioniciclava</taxon>
    </lineage>
</organism>
<evidence type="ECO:0000256" key="6">
    <source>
        <dbReference type="ARBA" id="ARBA00023136"/>
    </source>
</evidence>
<proteinExistence type="inferred from homology"/>
<evidence type="ECO:0000256" key="1">
    <source>
        <dbReference type="ARBA" id="ARBA00004651"/>
    </source>
</evidence>
<dbReference type="GO" id="GO:0005886">
    <property type="term" value="C:plasma membrane"/>
    <property type="evidence" value="ECO:0007669"/>
    <property type="project" value="UniProtKB-SubCell"/>
</dbReference>
<comment type="subcellular location">
    <subcellularLocation>
        <location evidence="1">Cell membrane</location>
        <topology evidence="1">Multi-pass membrane protein</topology>
    </subcellularLocation>
</comment>